<protein>
    <submittedName>
        <fullName evidence="2">Uncharacterized protein</fullName>
    </submittedName>
</protein>
<reference evidence="2 3" key="1">
    <citation type="journal article" date="2015" name="Sci. Rep.">
        <title>Genome of the facultative scuticociliatosis pathogen Pseudocohnilembus persalinus provides insight into its virulence through horizontal gene transfer.</title>
        <authorList>
            <person name="Xiong J."/>
            <person name="Wang G."/>
            <person name="Cheng J."/>
            <person name="Tian M."/>
            <person name="Pan X."/>
            <person name="Warren A."/>
            <person name="Jiang C."/>
            <person name="Yuan D."/>
            <person name="Miao W."/>
        </authorList>
    </citation>
    <scope>NUCLEOTIDE SEQUENCE [LARGE SCALE GENOMIC DNA]</scope>
    <source>
        <strain evidence="2">36N120E</strain>
    </source>
</reference>
<comment type="caution">
    <text evidence="2">The sequence shown here is derived from an EMBL/GenBank/DDBJ whole genome shotgun (WGS) entry which is preliminary data.</text>
</comment>
<dbReference type="EMBL" id="LDAU01000157">
    <property type="protein sequence ID" value="KRX02122.1"/>
    <property type="molecule type" value="Genomic_DNA"/>
</dbReference>
<sequence length="352" mass="42046">MQKSSFFTVSSNKSNDQDDVYELIYNEDLSNLPQQERRFNNDLLQQLQNQISQLRKDNQEIEQKYYSNLKELKKNEIILQKEQGKNKSLNLKIEELIKQQENKNLKEIEEKQNKENFEENYDIITDCQQYIKEDDNTLQNQIFQIDQENEILIQQLRRENEILKVTNSSLTENLEKLNKEQHKDQEKINFLQQKIQVLYQENSDLRQKNHSLKTNQNNQLAKNQLDAQIQQHQTNSQTNLQQNLQGNQHNLNQEQLLKEIEKKEKIIQSLKNQNQLQQMFMKNLDPSSYFDIVYSNFIQQNISGQQKEGVIDKQSCKLQKEISKIFKVFKNCLDKEGVVLQYYLKQKNPVKA</sequence>
<organism evidence="2 3">
    <name type="scientific">Pseudocohnilembus persalinus</name>
    <name type="common">Ciliate</name>
    <dbReference type="NCBI Taxonomy" id="266149"/>
    <lineage>
        <taxon>Eukaryota</taxon>
        <taxon>Sar</taxon>
        <taxon>Alveolata</taxon>
        <taxon>Ciliophora</taxon>
        <taxon>Intramacronucleata</taxon>
        <taxon>Oligohymenophorea</taxon>
        <taxon>Scuticociliatia</taxon>
        <taxon>Philasterida</taxon>
        <taxon>Pseudocohnilembidae</taxon>
        <taxon>Pseudocohnilembus</taxon>
    </lineage>
</organism>
<evidence type="ECO:0000313" key="2">
    <source>
        <dbReference type="EMBL" id="KRX02122.1"/>
    </source>
</evidence>
<evidence type="ECO:0000313" key="3">
    <source>
        <dbReference type="Proteomes" id="UP000054937"/>
    </source>
</evidence>
<accession>A0A0V0QJ46</accession>
<dbReference type="Proteomes" id="UP000054937">
    <property type="component" value="Unassembled WGS sequence"/>
</dbReference>
<proteinExistence type="predicted"/>
<dbReference type="InParanoid" id="A0A0V0QJ46"/>
<gene>
    <name evidence="2" type="ORF">PPERSA_06317</name>
</gene>
<feature type="coiled-coil region" evidence="1">
    <location>
        <begin position="153"/>
        <end position="215"/>
    </location>
</feature>
<dbReference type="AlphaFoldDB" id="A0A0V0QJ46"/>
<name>A0A0V0QJ46_PSEPJ</name>
<evidence type="ECO:0000256" key="1">
    <source>
        <dbReference type="SAM" id="Coils"/>
    </source>
</evidence>
<keyword evidence="1" id="KW-0175">Coiled coil</keyword>
<feature type="coiled-coil region" evidence="1">
    <location>
        <begin position="37"/>
        <end position="118"/>
    </location>
</feature>
<keyword evidence="3" id="KW-1185">Reference proteome</keyword>